<feature type="domain" description="SPX" evidence="2">
    <location>
        <begin position="15"/>
        <end position="122"/>
    </location>
</feature>
<dbReference type="Pfam" id="PF03105">
    <property type="entry name" value="SPX"/>
    <property type="match status" value="1"/>
</dbReference>
<dbReference type="PANTHER" id="PTHR48477:SF1">
    <property type="entry name" value="PHOSPHATE TRANSPORTER PHO1"/>
    <property type="match status" value="1"/>
</dbReference>
<comment type="caution">
    <text evidence="3">The sequence shown here is derived from an EMBL/GenBank/DDBJ whole genome shotgun (WGS) entry which is preliminary data.</text>
</comment>
<sequence length="215" mass="23928">MAVTVEGEPESPSAGTEERDSLSDEVIATLERNGVSFLGSGKAKAKKAGKLRTATSLRIDIPPTTPARAISMVWEDLVNSSRKEGSVGGDYINRKKLQRAEKMIREAFVQLYRGLDLLTTYRCVIKLADEVESIFTKHFAGDDRKRAMKFLRPQKPRESHTITFFVGTYPSFPQISIEVSASSPDAHTYGAFNALRVYLISMATVKICTHDIRVR</sequence>
<evidence type="ECO:0000259" key="2">
    <source>
        <dbReference type="Pfam" id="PF03105"/>
    </source>
</evidence>
<accession>A0A426YQU8</accession>
<dbReference type="InterPro" id="IPR004331">
    <property type="entry name" value="SPX_dom"/>
</dbReference>
<gene>
    <name evidence="3" type="ORF">B296_00045846</name>
</gene>
<organism evidence="3 4">
    <name type="scientific">Ensete ventricosum</name>
    <name type="common">Abyssinian banana</name>
    <name type="synonym">Musa ensete</name>
    <dbReference type="NCBI Taxonomy" id="4639"/>
    <lineage>
        <taxon>Eukaryota</taxon>
        <taxon>Viridiplantae</taxon>
        <taxon>Streptophyta</taxon>
        <taxon>Embryophyta</taxon>
        <taxon>Tracheophyta</taxon>
        <taxon>Spermatophyta</taxon>
        <taxon>Magnoliopsida</taxon>
        <taxon>Liliopsida</taxon>
        <taxon>Zingiberales</taxon>
        <taxon>Musaceae</taxon>
        <taxon>Ensete</taxon>
    </lineage>
</organism>
<dbReference type="Proteomes" id="UP000287651">
    <property type="component" value="Unassembled WGS sequence"/>
</dbReference>
<protein>
    <recommendedName>
        <fullName evidence="2">SPX domain-containing protein</fullName>
    </recommendedName>
</protein>
<proteinExistence type="predicted"/>
<feature type="region of interest" description="Disordered" evidence="1">
    <location>
        <begin position="1"/>
        <end position="22"/>
    </location>
</feature>
<dbReference type="PANTHER" id="PTHR48477">
    <property type="entry name" value="PHOSPHATE TRANSPORTER PHO1"/>
    <property type="match status" value="1"/>
</dbReference>
<dbReference type="EMBL" id="AMZH03010775">
    <property type="protein sequence ID" value="RRT54113.1"/>
    <property type="molecule type" value="Genomic_DNA"/>
</dbReference>
<reference evidence="3 4" key="1">
    <citation type="journal article" date="2014" name="Agronomy (Basel)">
        <title>A Draft Genome Sequence for Ensete ventricosum, the Drought-Tolerant Tree Against Hunger.</title>
        <authorList>
            <person name="Harrison J."/>
            <person name="Moore K.A."/>
            <person name="Paszkiewicz K."/>
            <person name="Jones T."/>
            <person name="Grant M."/>
            <person name="Ambacheew D."/>
            <person name="Muzemil S."/>
            <person name="Studholme D.J."/>
        </authorList>
    </citation>
    <scope>NUCLEOTIDE SEQUENCE [LARGE SCALE GENOMIC DNA]</scope>
</reference>
<evidence type="ECO:0000313" key="3">
    <source>
        <dbReference type="EMBL" id="RRT54113.1"/>
    </source>
</evidence>
<dbReference type="InterPro" id="IPR052486">
    <property type="entry name" value="PHO1"/>
</dbReference>
<evidence type="ECO:0000313" key="4">
    <source>
        <dbReference type="Proteomes" id="UP000287651"/>
    </source>
</evidence>
<dbReference type="AlphaFoldDB" id="A0A426YQU8"/>
<evidence type="ECO:0000256" key="1">
    <source>
        <dbReference type="SAM" id="MobiDB-lite"/>
    </source>
</evidence>
<dbReference type="GO" id="GO:0016036">
    <property type="term" value="P:cellular response to phosphate starvation"/>
    <property type="evidence" value="ECO:0007669"/>
    <property type="project" value="InterPro"/>
</dbReference>
<name>A0A426YQU8_ENSVE</name>